<accession>A0ABT8NHJ3</accession>
<evidence type="ECO:0000259" key="1">
    <source>
        <dbReference type="PROSITE" id="PS51819"/>
    </source>
</evidence>
<protein>
    <submittedName>
        <fullName evidence="2">VOC family protein</fullName>
    </submittedName>
</protein>
<sequence>MKINRLDHLVLTVASIEDTCEFYHRILGMEINAFGDNRKALKFGNQKINLHEAGKEFEPKAKTPMPGSADLCLITDTSIPEVILHLRNCQVEIEEGPVKRTGATASITSVYIRDPDGNLIEISNYH</sequence>
<name>A0ABT8NHJ3_9BACL</name>
<dbReference type="InterPro" id="IPR050383">
    <property type="entry name" value="GlyoxalaseI/FosfomycinResist"/>
</dbReference>
<organism evidence="2 3">
    <name type="scientific">Planococcus shenhongbingii</name>
    <dbReference type="NCBI Taxonomy" id="3058398"/>
    <lineage>
        <taxon>Bacteria</taxon>
        <taxon>Bacillati</taxon>
        <taxon>Bacillota</taxon>
        <taxon>Bacilli</taxon>
        <taxon>Bacillales</taxon>
        <taxon>Caryophanaceae</taxon>
        <taxon>Planococcus</taxon>
    </lineage>
</organism>
<dbReference type="InterPro" id="IPR029068">
    <property type="entry name" value="Glyas_Bleomycin-R_OHBP_Dase"/>
</dbReference>
<dbReference type="PROSITE" id="PS51819">
    <property type="entry name" value="VOC"/>
    <property type="match status" value="1"/>
</dbReference>
<dbReference type="Gene3D" id="3.10.180.10">
    <property type="entry name" value="2,3-Dihydroxybiphenyl 1,2-Dioxygenase, domain 1"/>
    <property type="match status" value="1"/>
</dbReference>
<reference evidence="2 3" key="1">
    <citation type="submission" date="2023-07" db="EMBL/GenBank/DDBJ databases">
        <title>Novel species in genus Planococcus.</title>
        <authorList>
            <person name="Ning S."/>
        </authorList>
    </citation>
    <scope>NUCLEOTIDE SEQUENCE [LARGE SCALE GENOMIC DNA]</scope>
    <source>
        <strain evidence="2 3">N017</strain>
    </source>
</reference>
<dbReference type="SUPFAM" id="SSF54593">
    <property type="entry name" value="Glyoxalase/Bleomycin resistance protein/Dihydroxybiphenyl dioxygenase"/>
    <property type="match status" value="1"/>
</dbReference>
<dbReference type="PANTHER" id="PTHR21366:SF14">
    <property type="entry name" value="GLYOXALASE DOMAIN-CONTAINING PROTEIN 5"/>
    <property type="match status" value="1"/>
</dbReference>
<dbReference type="CDD" id="cd07253">
    <property type="entry name" value="GLOD5"/>
    <property type="match status" value="1"/>
</dbReference>
<dbReference type="RefSeq" id="WP_301857609.1">
    <property type="nucleotide sequence ID" value="NZ_JAUJWU010000006.1"/>
</dbReference>
<dbReference type="EMBL" id="JAUJWU010000006">
    <property type="protein sequence ID" value="MDN7247379.1"/>
    <property type="molecule type" value="Genomic_DNA"/>
</dbReference>
<evidence type="ECO:0000313" key="3">
    <source>
        <dbReference type="Proteomes" id="UP001172142"/>
    </source>
</evidence>
<gene>
    <name evidence="2" type="ORF">QWY13_18010</name>
</gene>
<proteinExistence type="predicted"/>
<dbReference type="PANTHER" id="PTHR21366">
    <property type="entry name" value="GLYOXALASE FAMILY PROTEIN"/>
    <property type="match status" value="1"/>
</dbReference>
<dbReference type="Proteomes" id="UP001172142">
    <property type="component" value="Unassembled WGS sequence"/>
</dbReference>
<keyword evidence="3" id="KW-1185">Reference proteome</keyword>
<dbReference type="InterPro" id="IPR004360">
    <property type="entry name" value="Glyas_Fos-R_dOase_dom"/>
</dbReference>
<dbReference type="Pfam" id="PF00903">
    <property type="entry name" value="Glyoxalase"/>
    <property type="match status" value="1"/>
</dbReference>
<feature type="domain" description="VOC" evidence="1">
    <location>
        <begin position="5"/>
        <end position="125"/>
    </location>
</feature>
<comment type="caution">
    <text evidence="2">The sequence shown here is derived from an EMBL/GenBank/DDBJ whole genome shotgun (WGS) entry which is preliminary data.</text>
</comment>
<dbReference type="InterPro" id="IPR037523">
    <property type="entry name" value="VOC_core"/>
</dbReference>
<evidence type="ECO:0000313" key="2">
    <source>
        <dbReference type="EMBL" id="MDN7247379.1"/>
    </source>
</evidence>